<gene>
    <name evidence="16" type="ORF">DGYR_LOCUS2860</name>
</gene>
<dbReference type="EMBL" id="CAJFCJ010000004">
    <property type="protein sequence ID" value="CAD5113963.1"/>
    <property type="molecule type" value="Genomic_DNA"/>
</dbReference>
<dbReference type="Pfam" id="PF00067">
    <property type="entry name" value="p450"/>
    <property type="match status" value="1"/>
</dbReference>
<dbReference type="GO" id="GO:0006082">
    <property type="term" value="P:organic acid metabolic process"/>
    <property type="evidence" value="ECO:0007669"/>
    <property type="project" value="TreeGrafter"/>
</dbReference>
<keyword evidence="9 14" id="KW-0560">Oxidoreductase</keyword>
<dbReference type="SUPFAM" id="SSF48264">
    <property type="entry name" value="Cytochrome P450"/>
    <property type="match status" value="1"/>
</dbReference>
<comment type="caution">
    <text evidence="16">The sequence shown here is derived from an EMBL/GenBank/DDBJ whole genome shotgun (WGS) entry which is preliminary data.</text>
</comment>
<feature type="binding site" description="axial binding residue" evidence="13">
    <location>
        <position position="431"/>
    </location>
    <ligand>
        <name>heme</name>
        <dbReference type="ChEBI" id="CHEBI:30413"/>
    </ligand>
    <ligandPart>
        <name>Fe</name>
        <dbReference type="ChEBI" id="CHEBI:18248"/>
    </ligandPart>
</feature>
<dbReference type="InterPro" id="IPR001128">
    <property type="entry name" value="Cyt_P450"/>
</dbReference>
<organism evidence="16 17">
    <name type="scientific">Dimorphilus gyrociliatus</name>
    <dbReference type="NCBI Taxonomy" id="2664684"/>
    <lineage>
        <taxon>Eukaryota</taxon>
        <taxon>Metazoa</taxon>
        <taxon>Spiralia</taxon>
        <taxon>Lophotrochozoa</taxon>
        <taxon>Annelida</taxon>
        <taxon>Polychaeta</taxon>
        <taxon>Polychaeta incertae sedis</taxon>
        <taxon>Dinophilidae</taxon>
        <taxon>Dimorphilus</taxon>
    </lineage>
</organism>
<comment type="cofactor">
    <cofactor evidence="1 13">
        <name>heme</name>
        <dbReference type="ChEBI" id="CHEBI:30413"/>
    </cofactor>
</comment>
<protein>
    <submittedName>
        <fullName evidence="16">DgyrCDS3126</fullName>
    </submittedName>
</protein>
<keyword evidence="15" id="KW-0812">Transmembrane</keyword>
<dbReference type="FunFam" id="1.10.630.10:FF:000238">
    <property type="entry name" value="Cytochrome P450 2A6"/>
    <property type="match status" value="1"/>
</dbReference>
<evidence type="ECO:0000256" key="11">
    <source>
        <dbReference type="ARBA" id="ARBA00023033"/>
    </source>
</evidence>
<dbReference type="Gene3D" id="1.10.630.10">
    <property type="entry name" value="Cytochrome P450"/>
    <property type="match status" value="1"/>
</dbReference>
<evidence type="ECO:0000256" key="10">
    <source>
        <dbReference type="ARBA" id="ARBA00023004"/>
    </source>
</evidence>
<dbReference type="PANTHER" id="PTHR24300">
    <property type="entry name" value="CYTOCHROME P450 508A4-RELATED"/>
    <property type="match status" value="1"/>
</dbReference>
<name>A0A7I8VF95_9ANNE</name>
<dbReference type="InterPro" id="IPR050182">
    <property type="entry name" value="Cytochrome_P450_fam2"/>
</dbReference>
<dbReference type="GO" id="GO:0005506">
    <property type="term" value="F:iron ion binding"/>
    <property type="evidence" value="ECO:0007669"/>
    <property type="project" value="InterPro"/>
</dbReference>
<dbReference type="GO" id="GO:0016712">
    <property type="term" value="F:oxidoreductase activity, acting on paired donors, with incorporation or reduction of molecular oxygen, reduced flavin or flavoprotein as one donor, and incorporation of one atom of oxygen"/>
    <property type="evidence" value="ECO:0007669"/>
    <property type="project" value="TreeGrafter"/>
</dbReference>
<dbReference type="AlphaFoldDB" id="A0A7I8VF95"/>
<sequence length="482" mass="56475">MEITSNSFALPLLILFLLLLGYFFILKVNYWKRLPPGPRGYPFIGVLLALKNRPHVVLQKWWKKYGDIYSCYMGSRLCIVLNGDRLFRSCMVKDGKNYTGRPWNLFRRMAQDSGIFFTEGLIWKQHRQWIMKTLHDLSVNFDDIIHEELDYLLAEIEDDGKLFQEKLSFAMSNTMCKLIFNQKFHYDDPNLITNLKSLRMSSKALKHTALANFIPFLEIFLKFFKRNDDGIQECQIEREALSKKFIKSAWEDLESDSNSFIHSYLKEMQSSSEKYSTFEERHLLRINFDLFVASTEPISATLAWSFLFLAKNPHIQSWIREELFEKLGKTGKVGTKSKKELLRLEATLMECHRRANIAVLGIPKCTTRDTVVDGYLVPKGTWIYFNRYGLHASEKYWDDPEEFRPQRFLKDDKILYNLNGYAPFGDGPRSCAGEKFAKTEIAIVIGTMLQKYELSIKEDVNYEPQPGIFLFPMNYRLILKKL</sequence>
<accession>A0A7I8VF95</accession>
<dbReference type="PRINTS" id="PR00463">
    <property type="entry name" value="EP450I"/>
</dbReference>
<evidence type="ECO:0000256" key="5">
    <source>
        <dbReference type="ARBA" id="ARBA00022617"/>
    </source>
</evidence>
<evidence type="ECO:0000256" key="13">
    <source>
        <dbReference type="PIRSR" id="PIRSR602401-1"/>
    </source>
</evidence>
<keyword evidence="10 13" id="KW-0408">Iron</keyword>
<feature type="transmembrane region" description="Helical" evidence="15">
    <location>
        <begin position="6"/>
        <end position="25"/>
    </location>
</feature>
<dbReference type="PRINTS" id="PR00385">
    <property type="entry name" value="P450"/>
</dbReference>
<evidence type="ECO:0000313" key="17">
    <source>
        <dbReference type="Proteomes" id="UP000549394"/>
    </source>
</evidence>
<evidence type="ECO:0000313" key="16">
    <source>
        <dbReference type="EMBL" id="CAD5113963.1"/>
    </source>
</evidence>
<evidence type="ECO:0000256" key="9">
    <source>
        <dbReference type="ARBA" id="ARBA00023002"/>
    </source>
</evidence>
<dbReference type="PROSITE" id="PS00086">
    <property type="entry name" value="CYTOCHROME_P450"/>
    <property type="match status" value="1"/>
</dbReference>
<dbReference type="InterPro" id="IPR036396">
    <property type="entry name" value="Cyt_P450_sf"/>
</dbReference>
<evidence type="ECO:0000256" key="4">
    <source>
        <dbReference type="ARBA" id="ARBA00010617"/>
    </source>
</evidence>
<dbReference type="GO" id="GO:0008395">
    <property type="term" value="F:steroid hydroxylase activity"/>
    <property type="evidence" value="ECO:0007669"/>
    <property type="project" value="TreeGrafter"/>
</dbReference>
<dbReference type="PANTHER" id="PTHR24300:SF403">
    <property type="entry name" value="CYTOCHROME P450 306A1"/>
    <property type="match status" value="1"/>
</dbReference>
<evidence type="ECO:0000256" key="15">
    <source>
        <dbReference type="SAM" id="Phobius"/>
    </source>
</evidence>
<keyword evidence="17" id="KW-1185">Reference proteome</keyword>
<dbReference type="InterPro" id="IPR002401">
    <property type="entry name" value="Cyt_P450_E_grp-I"/>
</dbReference>
<evidence type="ECO:0000256" key="3">
    <source>
        <dbReference type="ARBA" id="ARBA00004406"/>
    </source>
</evidence>
<keyword evidence="5 13" id="KW-0349">Heme</keyword>
<keyword evidence="6 13" id="KW-0479">Metal-binding</keyword>
<evidence type="ECO:0000256" key="14">
    <source>
        <dbReference type="RuleBase" id="RU000461"/>
    </source>
</evidence>
<evidence type="ECO:0000256" key="7">
    <source>
        <dbReference type="ARBA" id="ARBA00022824"/>
    </source>
</evidence>
<reference evidence="16 17" key="1">
    <citation type="submission" date="2020-08" db="EMBL/GenBank/DDBJ databases">
        <authorList>
            <person name="Hejnol A."/>
        </authorList>
    </citation>
    <scope>NUCLEOTIDE SEQUENCE [LARGE SCALE GENOMIC DNA]</scope>
</reference>
<evidence type="ECO:0000256" key="6">
    <source>
        <dbReference type="ARBA" id="ARBA00022723"/>
    </source>
</evidence>
<dbReference type="InterPro" id="IPR017972">
    <property type="entry name" value="Cyt_P450_CS"/>
</dbReference>
<keyword evidence="8" id="KW-0492">Microsome</keyword>
<dbReference type="GO" id="GO:0020037">
    <property type="term" value="F:heme binding"/>
    <property type="evidence" value="ECO:0007669"/>
    <property type="project" value="InterPro"/>
</dbReference>
<comment type="subcellular location">
    <subcellularLocation>
        <location evidence="3">Endoplasmic reticulum membrane</location>
        <topology evidence="3">Peripheral membrane protein</topology>
    </subcellularLocation>
    <subcellularLocation>
        <location evidence="2">Microsome membrane</location>
        <topology evidence="2">Peripheral membrane protein</topology>
    </subcellularLocation>
</comment>
<dbReference type="OrthoDB" id="1055148at2759"/>
<evidence type="ECO:0000256" key="2">
    <source>
        <dbReference type="ARBA" id="ARBA00004174"/>
    </source>
</evidence>
<keyword evidence="7" id="KW-0256">Endoplasmic reticulum</keyword>
<dbReference type="GO" id="GO:0005789">
    <property type="term" value="C:endoplasmic reticulum membrane"/>
    <property type="evidence" value="ECO:0007669"/>
    <property type="project" value="UniProtKB-SubCell"/>
</dbReference>
<dbReference type="GO" id="GO:0006805">
    <property type="term" value="P:xenobiotic metabolic process"/>
    <property type="evidence" value="ECO:0007669"/>
    <property type="project" value="TreeGrafter"/>
</dbReference>
<proteinExistence type="inferred from homology"/>
<evidence type="ECO:0000256" key="8">
    <source>
        <dbReference type="ARBA" id="ARBA00022848"/>
    </source>
</evidence>
<dbReference type="Proteomes" id="UP000549394">
    <property type="component" value="Unassembled WGS sequence"/>
</dbReference>
<keyword evidence="15" id="KW-1133">Transmembrane helix</keyword>
<evidence type="ECO:0000256" key="1">
    <source>
        <dbReference type="ARBA" id="ARBA00001971"/>
    </source>
</evidence>
<comment type="similarity">
    <text evidence="4 14">Belongs to the cytochrome P450 family.</text>
</comment>
<evidence type="ECO:0000256" key="12">
    <source>
        <dbReference type="ARBA" id="ARBA00023136"/>
    </source>
</evidence>
<keyword evidence="12 15" id="KW-0472">Membrane</keyword>
<keyword evidence="11 14" id="KW-0503">Monooxygenase</keyword>